<organism evidence="1 2">
    <name type="scientific">Pedobacter nutrimenti</name>
    <dbReference type="NCBI Taxonomy" id="1241337"/>
    <lineage>
        <taxon>Bacteria</taxon>
        <taxon>Pseudomonadati</taxon>
        <taxon>Bacteroidota</taxon>
        <taxon>Sphingobacteriia</taxon>
        <taxon>Sphingobacteriales</taxon>
        <taxon>Sphingobacteriaceae</taxon>
        <taxon>Pedobacter</taxon>
    </lineage>
</organism>
<dbReference type="GO" id="GO:0033104">
    <property type="term" value="C:type VI protein secretion system complex"/>
    <property type="evidence" value="ECO:0007669"/>
    <property type="project" value="InterPro"/>
</dbReference>
<dbReference type="AlphaFoldDB" id="A0A318UGK0"/>
<gene>
    <name evidence="1" type="ORF">B0O44_10231</name>
</gene>
<dbReference type="Pfam" id="PF17642">
    <property type="entry name" value="TssD"/>
    <property type="match status" value="1"/>
</dbReference>
<evidence type="ECO:0008006" key="3">
    <source>
        <dbReference type="Google" id="ProtNLM"/>
    </source>
</evidence>
<dbReference type="EMBL" id="QKLU01000002">
    <property type="protein sequence ID" value="PYF75482.1"/>
    <property type="molecule type" value="Genomic_DNA"/>
</dbReference>
<keyword evidence="2" id="KW-1185">Reference proteome</keyword>
<protein>
    <recommendedName>
        <fullName evidence="3">Type VI secretion system needle protein Hcp</fullName>
    </recommendedName>
</protein>
<proteinExistence type="predicted"/>
<reference evidence="1 2" key="1">
    <citation type="submission" date="2018-06" db="EMBL/GenBank/DDBJ databases">
        <title>Genomic Encyclopedia of Archaeal and Bacterial Type Strains, Phase II (KMG-II): from individual species to whole genera.</title>
        <authorList>
            <person name="Goeker M."/>
        </authorList>
    </citation>
    <scope>NUCLEOTIDE SEQUENCE [LARGE SCALE GENOMIC DNA]</scope>
    <source>
        <strain evidence="1 2">DSM 27372</strain>
    </source>
</reference>
<dbReference type="RefSeq" id="WP_110827671.1">
    <property type="nucleotide sequence ID" value="NZ_QKLU01000002.1"/>
</dbReference>
<dbReference type="OrthoDB" id="955509at2"/>
<name>A0A318UGK0_9SPHI</name>
<sequence>MSFNAELKFGAKKYDVLQCSFSLNRDVDAKGRPSSGVYGGTIHLEVESTEDTSIIESMVNNQYKPFAGTITFKKGEEDAKMKELHFEDAYIIQYNEGIAVNDNTPMTLSFVLSARKLKMGNAEQVNTWPVA</sequence>
<accession>A0A318UGK0</accession>
<evidence type="ECO:0000313" key="2">
    <source>
        <dbReference type="Proteomes" id="UP000248198"/>
    </source>
</evidence>
<dbReference type="Proteomes" id="UP000248198">
    <property type="component" value="Unassembled WGS sequence"/>
</dbReference>
<evidence type="ECO:0000313" key="1">
    <source>
        <dbReference type="EMBL" id="PYF75482.1"/>
    </source>
</evidence>
<comment type="caution">
    <text evidence="1">The sequence shown here is derived from an EMBL/GenBank/DDBJ whole genome shotgun (WGS) entry which is preliminary data.</text>
</comment>
<dbReference type="InterPro" id="IPR041408">
    <property type="entry name" value="Hcp_Tssd"/>
</dbReference>